<evidence type="ECO:0000313" key="2">
    <source>
        <dbReference type="Proteomes" id="UP000419743"/>
    </source>
</evidence>
<dbReference type="Gene3D" id="3.40.50.1820">
    <property type="entry name" value="alpha/beta hydrolase"/>
    <property type="match status" value="1"/>
</dbReference>
<dbReference type="PANTHER" id="PTHR48098">
    <property type="entry name" value="ENTEROCHELIN ESTERASE-RELATED"/>
    <property type="match status" value="1"/>
</dbReference>
<protein>
    <submittedName>
        <fullName evidence="1">Enterobactin/ferric enterobactin esterase</fullName>
    </submittedName>
</protein>
<gene>
    <name evidence="1" type="ORF">HALOF300_03765</name>
</gene>
<comment type="caution">
    <text evidence="1">The sequence shown here is derived from an EMBL/GenBank/DDBJ whole genome shotgun (WGS) entry which is preliminary data.</text>
</comment>
<dbReference type="Pfam" id="PF00756">
    <property type="entry name" value="Esterase"/>
    <property type="match status" value="1"/>
</dbReference>
<accession>A0A7M4DNN4</accession>
<sequence length="356" mass="38510">MRDDSITEAVGDELCFRLADPDARYRRVRVDADLGTTDAPRDLTRIDGVWELRIPRPPLGRVEYQFEVTTTLLDPTNPRTAPGGFGDRSVLELPGYVEPDWLAAEPIASRLADVSFTDTPVGDIDATLWVPERLDPDEPAPLLIAHDGPDYNAMGHLTDFIGAQIGAGRLAPLRVLLLGAPDRMSWYVANDDYADALVLHVLDAARDQWPSTAAIAAGVSLGALAALHAQWRHPGTFDGLFLQSGSFFTPGTDAQESWFSGFGDITSFVAEVAGAPTAQTAQSIPSVTLTCGATEENVVNNRLMAAHLSRLGWDVRYAETADLHNFVSWRDALEPHLERLLISAVGHPVAGGHDAT</sequence>
<dbReference type="RefSeq" id="WP_156742415.1">
    <property type="nucleotide sequence ID" value="NZ_CACRYJ010000055.1"/>
</dbReference>
<proteinExistence type="predicted"/>
<evidence type="ECO:0000313" key="1">
    <source>
        <dbReference type="EMBL" id="VZO39065.1"/>
    </source>
</evidence>
<name>A0A7M4DNN4_9MICO</name>
<dbReference type="InterPro" id="IPR029058">
    <property type="entry name" value="AB_hydrolase_fold"/>
</dbReference>
<organism evidence="1 2">
    <name type="scientific">Occultella aeris</name>
    <dbReference type="NCBI Taxonomy" id="2761496"/>
    <lineage>
        <taxon>Bacteria</taxon>
        <taxon>Bacillati</taxon>
        <taxon>Actinomycetota</taxon>
        <taxon>Actinomycetes</taxon>
        <taxon>Micrococcales</taxon>
        <taxon>Ruaniaceae</taxon>
        <taxon>Occultella</taxon>
    </lineage>
</organism>
<dbReference type="SUPFAM" id="SSF53474">
    <property type="entry name" value="alpha/beta-Hydrolases"/>
    <property type="match status" value="1"/>
</dbReference>
<dbReference type="AlphaFoldDB" id="A0A7M4DNN4"/>
<dbReference type="Proteomes" id="UP000419743">
    <property type="component" value="Unassembled WGS sequence"/>
</dbReference>
<dbReference type="EMBL" id="CACRYJ010000055">
    <property type="protein sequence ID" value="VZO39065.1"/>
    <property type="molecule type" value="Genomic_DNA"/>
</dbReference>
<keyword evidence="2" id="KW-1185">Reference proteome</keyword>
<reference evidence="1 2" key="1">
    <citation type="submission" date="2019-11" db="EMBL/GenBank/DDBJ databases">
        <authorList>
            <person name="Criscuolo A."/>
        </authorList>
    </citation>
    <scope>NUCLEOTIDE SEQUENCE [LARGE SCALE GENOMIC DNA]</scope>
    <source>
        <strain evidence="1">CIP111667</strain>
    </source>
</reference>
<dbReference type="InterPro" id="IPR000801">
    <property type="entry name" value="Esterase-like"/>
</dbReference>
<dbReference type="PANTHER" id="PTHR48098:SF3">
    <property type="entry name" value="IRON(III) ENTEROBACTIN ESTERASE"/>
    <property type="match status" value="1"/>
</dbReference>
<dbReference type="InterPro" id="IPR050583">
    <property type="entry name" value="Mycobacterial_A85_antigen"/>
</dbReference>